<dbReference type="RefSeq" id="WP_111370324.1">
    <property type="nucleotide sequence ID" value="NZ_CP029480.1"/>
</dbReference>
<dbReference type="Proteomes" id="UP000249873">
    <property type="component" value="Chromosome"/>
</dbReference>
<evidence type="ECO:0000313" key="1">
    <source>
        <dbReference type="EMBL" id="AWV97222.1"/>
    </source>
</evidence>
<name>A0A2Z4G7S7_9BACT</name>
<gene>
    <name evidence="1" type="ORF">DJ013_03165</name>
</gene>
<dbReference type="EMBL" id="CP029480">
    <property type="protein sequence ID" value="AWV97222.1"/>
    <property type="molecule type" value="Genomic_DNA"/>
</dbReference>
<dbReference type="OrthoDB" id="7054664at2"/>
<dbReference type="AlphaFoldDB" id="A0A2Z4G7S7"/>
<evidence type="ECO:0000313" key="2">
    <source>
        <dbReference type="Proteomes" id="UP000249873"/>
    </source>
</evidence>
<accession>A0A2Z4G7S7</accession>
<organism evidence="1 2">
    <name type="scientific">Arcticibacterium luteifluviistationis</name>
    <dbReference type="NCBI Taxonomy" id="1784714"/>
    <lineage>
        <taxon>Bacteria</taxon>
        <taxon>Pseudomonadati</taxon>
        <taxon>Bacteroidota</taxon>
        <taxon>Cytophagia</taxon>
        <taxon>Cytophagales</taxon>
        <taxon>Leadbetterellaceae</taxon>
        <taxon>Arcticibacterium</taxon>
    </lineage>
</organism>
<sequence length="168" mass="19212">MPFKGITVFLLISFVYHNSVLGQIDTVTVSLNDSSKVILERTLWDSGSQKVESYEGRFPYAIDGEIIYGTDGDLPSSKLTSVKLFIGKESYELETKGMFNPWFLDYFNGEHFILKPYGIKGFKLLAYFSDGAGTYGAEWKILEKSSIRTILTNEESILFEYFENQFRD</sequence>
<protein>
    <submittedName>
        <fullName evidence="1">Uncharacterized protein</fullName>
    </submittedName>
</protein>
<proteinExistence type="predicted"/>
<dbReference type="KEGG" id="als:DJ013_03165"/>
<reference evidence="1 2" key="1">
    <citation type="submission" date="2018-05" db="EMBL/GenBank/DDBJ databases">
        <title>Complete genome sequence of Arcticibacterium luteifluviistationis SM1504T, a cytophagaceae bacterium isolated from Arctic surface seawater.</title>
        <authorList>
            <person name="Li Y."/>
            <person name="Qin Q.-L."/>
        </authorList>
    </citation>
    <scope>NUCLEOTIDE SEQUENCE [LARGE SCALE GENOMIC DNA]</scope>
    <source>
        <strain evidence="1 2">SM1504</strain>
    </source>
</reference>
<keyword evidence="2" id="KW-1185">Reference proteome</keyword>